<dbReference type="Pfam" id="PF05157">
    <property type="entry name" value="MshEN"/>
    <property type="match status" value="1"/>
</dbReference>
<evidence type="ECO:0000313" key="5">
    <source>
        <dbReference type="EMBL" id="OGY98234.1"/>
    </source>
</evidence>
<organism evidence="5 6">
    <name type="scientific">Candidatus Liptonbacteria bacterium RIFCSPHIGHO2_01_FULL_57_28</name>
    <dbReference type="NCBI Taxonomy" id="1798647"/>
    <lineage>
        <taxon>Bacteria</taxon>
        <taxon>Candidatus Liptoniibacteriota</taxon>
    </lineage>
</organism>
<dbReference type="AlphaFoldDB" id="A0A1G2CA18"/>
<dbReference type="GO" id="GO:0016887">
    <property type="term" value="F:ATP hydrolysis activity"/>
    <property type="evidence" value="ECO:0007669"/>
    <property type="project" value="TreeGrafter"/>
</dbReference>
<dbReference type="InterPro" id="IPR027417">
    <property type="entry name" value="P-loop_NTPase"/>
</dbReference>
<evidence type="ECO:0000259" key="4">
    <source>
        <dbReference type="SMART" id="SM00382"/>
    </source>
</evidence>
<evidence type="ECO:0000256" key="1">
    <source>
        <dbReference type="ARBA" id="ARBA00006611"/>
    </source>
</evidence>
<dbReference type="EMBL" id="MHKX01000013">
    <property type="protein sequence ID" value="OGY98234.1"/>
    <property type="molecule type" value="Genomic_DNA"/>
</dbReference>
<gene>
    <name evidence="5" type="ORF">A2855_02820</name>
</gene>
<dbReference type="Gene3D" id="3.30.300.160">
    <property type="entry name" value="Type II secretion system, protein E, N-terminal domain"/>
    <property type="match status" value="1"/>
</dbReference>
<proteinExistence type="inferred from homology"/>
<dbReference type="SUPFAM" id="SSF52540">
    <property type="entry name" value="P-loop containing nucleoside triphosphate hydrolases"/>
    <property type="match status" value="1"/>
</dbReference>
<dbReference type="Pfam" id="PF00437">
    <property type="entry name" value="T2SSE"/>
    <property type="match status" value="1"/>
</dbReference>
<dbReference type="Gene3D" id="3.40.50.300">
    <property type="entry name" value="P-loop containing nucleotide triphosphate hydrolases"/>
    <property type="match status" value="1"/>
</dbReference>
<comment type="caution">
    <text evidence="5">The sequence shown here is derived from an EMBL/GenBank/DDBJ whole genome shotgun (WGS) entry which is preliminary data.</text>
</comment>
<evidence type="ECO:0000256" key="3">
    <source>
        <dbReference type="ARBA" id="ARBA00022840"/>
    </source>
</evidence>
<keyword evidence="2" id="KW-0547">Nucleotide-binding</keyword>
<sequence>MLPIPPVQLKQRLIKENLVTPERFDALAAEAASKGQKLSDVLISEKVADESYLNSIFADFLGVEIAALGARGIDEGALKLLPESMARERQVILFAVEADGTLDAAMADPSDLATTEFLEHKLQQRVRPFLATSDDLTRGFSVYGSELTSNFKSVIEENVQASLRSQRKTGAEAAAELPIVEMVRNLMSYAVSLRASDIHLEALEEETMVRYRIDGILYEILRIPKSVHPALVARLKLLSGLKIDEHYQPQDGRFREMIGTTPVDVRVSVMPTANGEKIVMRLLESAQKPLSFEELGMLPDVAEIVAANLRKSYGMVIACGPTGSGKTTTLYAVINMLNQPKVNIVTIEDPIEYNMRYVNQSQINPEAGVTFADGLRALLRQDPNIVMVGEIRDKETANIAVQAALTGHLLLSSLHTNDAPTAVPRLFDLNVPPFLVASTLNLIIAQRLVRKICKSCIYSYEPPKDVAQTIMDQLKDMNIPTGYTVPKLIFKGKGCDACNGSGYRGRFGIFEVLEITEEVRNLVSSPQFSLESLRAAMRQNGATTMFEDGLKKVELGLTTVEEVLRVVRE</sequence>
<evidence type="ECO:0000313" key="6">
    <source>
        <dbReference type="Proteomes" id="UP000179059"/>
    </source>
</evidence>
<dbReference type="Proteomes" id="UP000179059">
    <property type="component" value="Unassembled WGS sequence"/>
</dbReference>
<dbReference type="InterPro" id="IPR003593">
    <property type="entry name" value="AAA+_ATPase"/>
</dbReference>
<name>A0A1G2CA18_9BACT</name>
<protein>
    <recommendedName>
        <fullName evidence="4">AAA+ ATPase domain-containing protein</fullName>
    </recommendedName>
</protein>
<dbReference type="InterPro" id="IPR037257">
    <property type="entry name" value="T2SS_E_N_sf"/>
</dbReference>
<keyword evidence="3" id="KW-0067">ATP-binding</keyword>
<dbReference type="Gene3D" id="3.30.450.90">
    <property type="match status" value="1"/>
</dbReference>
<reference evidence="5 6" key="1">
    <citation type="journal article" date="2016" name="Nat. Commun.">
        <title>Thousands of microbial genomes shed light on interconnected biogeochemical processes in an aquifer system.</title>
        <authorList>
            <person name="Anantharaman K."/>
            <person name="Brown C.T."/>
            <person name="Hug L.A."/>
            <person name="Sharon I."/>
            <person name="Castelle C.J."/>
            <person name="Probst A.J."/>
            <person name="Thomas B.C."/>
            <person name="Singh A."/>
            <person name="Wilkins M.J."/>
            <person name="Karaoz U."/>
            <person name="Brodie E.L."/>
            <person name="Williams K.H."/>
            <person name="Hubbard S.S."/>
            <person name="Banfield J.F."/>
        </authorList>
    </citation>
    <scope>NUCLEOTIDE SEQUENCE [LARGE SCALE GENOMIC DNA]</scope>
</reference>
<evidence type="ECO:0000256" key="2">
    <source>
        <dbReference type="ARBA" id="ARBA00022741"/>
    </source>
</evidence>
<dbReference type="GO" id="GO:0005886">
    <property type="term" value="C:plasma membrane"/>
    <property type="evidence" value="ECO:0007669"/>
    <property type="project" value="TreeGrafter"/>
</dbReference>
<dbReference type="InterPro" id="IPR007831">
    <property type="entry name" value="T2SS_GspE_N"/>
</dbReference>
<accession>A0A1G2CA18</accession>
<dbReference type="SMART" id="SM00382">
    <property type="entry name" value="AAA"/>
    <property type="match status" value="1"/>
</dbReference>
<dbReference type="STRING" id="1798647.A2855_02820"/>
<comment type="similarity">
    <text evidence="1">Belongs to the GSP E family.</text>
</comment>
<dbReference type="GO" id="GO:0005524">
    <property type="term" value="F:ATP binding"/>
    <property type="evidence" value="ECO:0007669"/>
    <property type="project" value="UniProtKB-KW"/>
</dbReference>
<dbReference type="SUPFAM" id="SSF160246">
    <property type="entry name" value="EspE N-terminal domain-like"/>
    <property type="match status" value="1"/>
</dbReference>
<dbReference type="InterPro" id="IPR001482">
    <property type="entry name" value="T2SS/T4SS_dom"/>
</dbReference>
<feature type="domain" description="AAA+ ATPase" evidence="4">
    <location>
        <begin position="312"/>
        <end position="433"/>
    </location>
</feature>
<dbReference type="CDD" id="cd01129">
    <property type="entry name" value="PulE-GspE-like"/>
    <property type="match status" value="1"/>
</dbReference>
<dbReference type="PANTHER" id="PTHR30258">
    <property type="entry name" value="TYPE II SECRETION SYSTEM PROTEIN GSPE-RELATED"/>
    <property type="match status" value="1"/>
</dbReference>
<dbReference type="PANTHER" id="PTHR30258:SF2">
    <property type="entry name" value="COMG OPERON PROTEIN 1"/>
    <property type="match status" value="1"/>
</dbReference>